<sequence>MSNLLLEIGTEEIPAGYIVPALKQMEELFAGQVKKTRLGFDSIHTTGTPRRLVLFASGLPQNQGDIVQEIKGPSAKVAFDASGTLTKAAVGFASSQGVKAEDMIVKDTPKGKYCYAVKEVEGKTVFDLLPEMLTSIITSINFPKSMRWKSDKLYFARPIRSIMAIFDKDIVNLELSGLKAGRSTSGHQFLSGNVIDILDADYGIYKERLKSENVIVEIDERRDIIRKEINSLLSVYGTTLEDEELLEEVTNLVEFPGAVKCSFDKEFLAIPSEVVVTSMKDHQRYFPVKDKDGKLLPEFIVITDRDSGDGKIIRKGNERVLRARLADANFFWDEDKKITLHDRLKDLEGVVFHEDMGSYMDRGKRIGDLACFIAEMLGFSPDRLGLVKRASSLCKTDLLTEMVGEFPKLQGIMGREYALVQGEDEEVARSIAEHYLPRYADDVLPETEIGTVLSLADKFDIIAGCFAAGLIPTGSQDPYGLRRQSQGIIRILEAKDLRVSLIKVIQKSFFKISDHIPMEQWNDVIRISSEGGKSLQTVTKILPDGDPIKIYEQIIDFFKDRINNIYTDRGYRYDIVESVMKSGFDNISDLLCRLETITKISKSSIWQNLVAVVERTFNIGKNCESDGEVDEDLLVEEEERRLWVVYEKEKEKLLKYVKPGRFEELSIEYNKAFAEPVHDFFEKVFVNVEDEQIKNNRLLLVKKVNELYVENIANLAFIVEHDR</sequence>
<dbReference type="NCBIfam" id="TIGR00211">
    <property type="entry name" value="glyS"/>
    <property type="match status" value="1"/>
</dbReference>
<name>A0A0B0EE25_9BACT</name>
<evidence type="ECO:0000313" key="13">
    <source>
        <dbReference type="Proteomes" id="UP000030652"/>
    </source>
</evidence>
<dbReference type="InterPro" id="IPR006194">
    <property type="entry name" value="Gly-tRNA-synth_heterodimer"/>
</dbReference>
<evidence type="ECO:0000256" key="1">
    <source>
        <dbReference type="ARBA" id="ARBA00004496"/>
    </source>
</evidence>
<evidence type="ECO:0000256" key="10">
    <source>
        <dbReference type="HAMAP-Rule" id="MF_00255"/>
    </source>
</evidence>
<dbReference type="HAMAP" id="MF_00255">
    <property type="entry name" value="Gly_tRNA_synth_beta"/>
    <property type="match status" value="1"/>
</dbReference>
<dbReference type="SUPFAM" id="SSF109604">
    <property type="entry name" value="HD-domain/PDEase-like"/>
    <property type="match status" value="1"/>
</dbReference>
<dbReference type="Pfam" id="PF05746">
    <property type="entry name" value="DALR_1"/>
    <property type="match status" value="1"/>
</dbReference>
<evidence type="ECO:0000256" key="6">
    <source>
        <dbReference type="ARBA" id="ARBA00022840"/>
    </source>
</evidence>
<dbReference type="PATRIC" id="fig|237368.3.peg.3687"/>
<evidence type="ECO:0000256" key="4">
    <source>
        <dbReference type="ARBA" id="ARBA00022598"/>
    </source>
</evidence>
<dbReference type="Proteomes" id="UP000030652">
    <property type="component" value="Unassembled WGS sequence"/>
</dbReference>
<proteinExistence type="inferred from homology"/>
<keyword evidence="8 10" id="KW-0030">Aminoacyl-tRNA synthetase</keyword>
<gene>
    <name evidence="10" type="primary">glyS</name>
    <name evidence="12" type="ORF">SCABRO_03420</name>
</gene>
<keyword evidence="6 10" id="KW-0067">ATP-binding</keyword>
<evidence type="ECO:0000256" key="8">
    <source>
        <dbReference type="ARBA" id="ARBA00023146"/>
    </source>
</evidence>
<evidence type="ECO:0000256" key="5">
    <source>
        <dbReference type="ARBA" id="ARBA00022741"/>
    </source>
</evidence>
<keyword evidence="4 10" id="KW-0436">Ligase</keyword>
<dbReference type="AlphaFoldDB" id="A0A0B0EE25"/>
<comment type="catalytic activity">
    <reaction evidence="9 10">
        <text>tRNA(Gly) + glycine + ATP = glycyl-tRNA(Gly) + AMP + diphosphate</text>
        <dbReference type="Rhea" id="RHEA:16013"/>
        <dbReference type="Rhea" id="RHEA-COMP:9664"/>
        <dbReference type="Rhea" id="RHEA-COMP:9683"/>
        <dbReference type="ChEBI" id="CHEBI:30616"/>
        <dbReference type="ChEBI" id="CHEBI:33019"/>
        <dbReference type="ChEBI" id="CHEBI:57305"/>
        <dbReference type="ChEBI" id="CHEBI:78442"/>
        <dbReference type="ChEBI" id="CHEBI:78522"/>
        <dbReference type="ChEBI" id="CHEBI:456215"/>
        <dbReference type="EC" id="6.1.1.14"/>
    </reaction>
</comment>
<evidence type="ECO:0000256" key="2">
    <source>
        <dbReference type="ARBA" id="ARBA00008226"/>
    </source>
</evidence>
<evidence type="ECO:0000256" key="3">
    <source>
        <dbReference type="ARBA" id="ARBA00022490"/>
    </source>
</evidence>
<dbReference type="EC" id="6.1.1.14" evidence="10"/>
<evidence type="ECO:0000256" key="9">
    <source>
        <dbReference type="ARBA" id="ARBA00047937"/>
    </source>
</evidence>
<dbReference type="Pfam" id="PF02092">
    <property type="entry name" value="tRNA_synt_2f"/>
    <property type="match status" value="1"/>
</dbReference>
<dbReference type="InterPro" id="IPR015944">
    <property type="entry name" value="Gly-tRNA-synth_bsu"/>
</dbReference>
<reference evidence="12 13" key="1">
    <citation type="submission" date="2014-10" db="EMBL/GenBank/DDBJ databases">
        <title>Draft genome of anammox bacterium scalindua brodae, obtained using differential coverage binning of sequence data from two enrichment reactors.</title>
        <authorList>
            <person name="Speth D.R."/>
            <person name="Russ L."/>
            <person name="Kartal B."/>
            <person name="Op den Camp H.J."/>
            <person name="Dutilh B.E."/>
            <person name="Jetten M.S."/>
        </authorList>
    </citation>
    <scope>NUCLEOTIDE SEQUENCE [LARGE SCALE GENOMIC DNA]</scope>
    <source>
        <strain evidence="12">RU1</strain>
    </source>
</reference>
<dbReference type="eggNOG" id="COG0751">
    <property type="taxonomic scope" value="Bacteria"/>
</dbReference>
<dbReference type="PRINTS" id="PR01045">
    <property type="entry name" value="TRNASYNTHGB"/>
</dbReference>
<comment type="caution">
    <text evidence="12">The sequence shown here is derived from an EMBL/GenBank/DDBJ whole genome shotgun (WGS) entry which is preliminary data.</text>
</comment>
<dbReference type="GO" id="GO:0005829">
    <property type="term" value="C:cytosol"/>
    <property type="evidence" value="ECO:0007669"/>
    <property type="project" value="TreeGrafter"/>
</dbReference>
<dbReference type="PROSITE" id="PS50861">
    <property type="entry name" value="AA_TRNA_LIGASE_II_GLYAB"/>
    <property type="match status" value="1"/>
</dbReference>
<comment type="subunit">
    <text evidence="10">Tetramer of two alpha and two beta subunits.</text>
</comment>
<evidence type="ECO:0000313" key="12">
    <source>
        <dbReference type="EMBL" id="KHE90849.1"/>
    </source>
</evidence>
<dbReference type="GO" id="GO:0004820">
    <property type="term" value="F:glycine-tRNA ligase activity"/>
    <property type="evidence" value="ECO:0007669"/>
    <property type="project" value="UniProtKB-UniRule"/>
</dbReference>
<organism evidence="12 13">
    <name type="scientific">Candidatus Scalindua brodae</name>
    <dbReference type="NCBI Taxonomy" id="237368"/>
    <lineage>
        <taxon>Bacteria</taxon>
        <taxon>Pseudomonadati</taxon>
        <taxon>Planctomycetota</taxon>
        <taxon>Candidatus Brocadiia</taxon>
        <taxon>Candidatus Brocadiales</taxon>
        <taxon>Candidatus Scalinduaceae</taxon>
        <taxon>Candidatus Scalindua</taxon>
    </lineage>
</organism>
<feature type="domain" description="DALR anticodon binding" evidence="11">
    <location>
        <begin position="615"/>
        <end position="706"/>
    </location>
</feature>
<dbReference type="InterPro" id="IPR008909">
    <property type="entry name" value="DALR_anticod-bd"/>
</dbReference>
<keyword evidence="7 10" id="KW-0648">Protein biosynthesis</keyword>
<dbReference type="GO" id="GO:0005524">
    <property type="term" value="F:ATP binding"/>
    <property type="evidence" value="ECO:0007669"/>
    <property type="project" value="UniProtKB-UniRule"/>
</dbReference>
<dbReference type="GO" id="GO:0004814">
    <property type="term" value="F:arginine-tRNA ligase activity"/>
    <property type="evidence" value="ECO:0007669"/>
    <property type="project" value="InterPro"/>
</dbReference>
<comment type="similarity">
    <text evidence="2 10">Belongs to the class-II aminoacyl-tRNA synthetase family.</text>
</comment>
<keyword evidence="3 10" id="KW-0963">Cytoplasm</keyword>
<dbReference type="GO" id="GO:0006420">
    <property type="term" value="P:arginyl-tRNA aminoacylation"/>
    <property type="evidence" value="ECO:0007669"/>
    <property type="project" value="InterPro"/>
</dbReference>
<comment type="subcellular location">
    <subcellularLocation>
        <location evidence="1 10">Cytoplasm</location>
    </subcellularLocation>
</comment>
<protein>
    <recommendedName>
        <fullName evidence="10">Glycine--tRNA ligase beta subunit</fullName>
        <ecNumber evidence="10">6.1.1.14</ecNumber>
    </recommendedName>
    <alternativeName>
        <fullName evidence="10">Glycyl-tRNA synthetase beta subunit</fullName>
        <shortName evidence="10">GlyRS</shortName>
    </alternativeName>
</protein>
<dbReference type="GO" id="GO:0006426">
    <property type="term" value="P:glycyl-tRNA aminoacylation"/>
    <property type="evidence" value="ECO:0007669"/>
    <property type="project" value="UniProtKB-UniRule"/>
</dbReference>
<evidence type="ECO:0000259" key="11">
    <source>
        <dbReference type="Pfam" id="PF05746"/>
    </source>
</evidence>
<accession>A0A0B0EE25</accession>
<dbReference type="EMBL" id="JRYO01000232">
    <property type="protein sequence ID" value="KHE90849.1"/>
    <property type="molecule type" value="Genomic_DNA"/>
</dbReference>
<evidence type="ECO:0000256" key="7">
    <source>
        <dbReference type="ARBA" id="ARBA00022917"/>
    </source>
</evidence>
<keyword evidence="5 10" id="KW-0547">Nucleotide-binding</keyword>
<dbReference type="PANTHER" id="PTHR30075:SF2">
    <property type="entry name" value="GLYCINE--TRNA LIGASE, CHLOROPLASTIC_MITOCHONDRIAL 2"/>
    <property type="match status" value="1"/>
</dbReference>
<dbReference type="PANTHER" id="PTHR30075">
    <property type="entry name" value="GLYCYL-TRNA SYNTHETASE"/>
    <property type="match status" value="1"/>
</dbReference>